<reference evidence="1" key="1">
    <citation type="submission" date="2020-05" db="EMBL/GenBank/DDBJ databases">
        <authorList>
            <person name="Chiriac C."/>
            <person name="Salcher M."/>
            <person name="Ghai R."/>
            <person name="Kavagutti S V."/>
        </authorList>
    </citation>
    <scope>NUCLEOTIDE SEQUENCE</scope>
</reference>
<sequence length="111" mass="12237">MRSSKATQSTPMLKSMSNQFNHVDGMRGLLLEVYELNERIMTGDLVSAKSVIAGKNMKKIMLHYHEAIAEDGASDIHLQAYVAYGGWIGITFSYILPGGFCVQGSTVPRRV</sequence>
<name>A0A6J5QRM8_9CAUD</name>
<accession>A0A6J5QRM8</accession>
<organism evidence="1">
    <name type="scientific">uncultured Caudovirales phage</name>
    <dbReference type="NCBI Taxonomy" id="2100421"/>
    <lineage>
        <taxon>Viruses</taxon>
        <taxon>Duplodnaviria</taxon>
        <taxon>Heunggongvirae</taxon>
        <taxon>Uroviricota</taxon>
        <taxon>Caudoviricetes</taxon>
        <taxon>Peduoviridae</taxon>
        <taxon>Maltschvirus</taxon>
        <taxon>Maltschvirus maltsch</taxon>
    </lineage>
</organism>
<protein>
    <submittedName>
        <fullName evidence="1">Uncharacterized protein</fullName>
    </submittedName>
</protein>
<dbReference type="EMBL" id="LR797073">
    <property type="protein sequence ID" value="CAB4185137.1"/>
    <property type="molecule type" value="Genomic_DNA"/>
</dbReference>
<gene>
    <name evidence="1" type="ORF">UFOVP1118_49</name>
</gene>
<proteinExistence type="predicted"/>
<evidence type="ECO:0000313" key="1">
    <source>
        <dbReference type="EMBL" id="CAB4185137.1"/>
    </source>
</evidence>